<dbReference type="InterPro" id="IPR016919">
    <property type="entry name" value="UCP029416_PTP"/>
</dbReference>
<dbReference type="Proteomes" id="UP000460298">
    <property type="component" value="Unassembled WGS sequence"/>
</dbReference>
<dbReference type="SUPFAM" id="SSF52788">
    <property type="entry name" value="Phosphotyrosine protein phosphatases I"/>
    <property type="match status" value="1"/>
</dbReference>
<accession>A0A833LXJ1</accession>
<organism evidence="1 2">
    <name type="scientific">Leptonema illini</name>
    <dbReference type="NCBI Taxonomy" id="183"/>
    <lineage>
        <taxon>Bacteria</taxon>
        <taxon>Pseudomonadati</taxon>
        <taxon>Spirochaetota</taxon>
        <taxon>Spirochaetia</taxon>
        <taxon>Leptospirales</taxon>
        <taxon>Leptospiraceae</taxon>
        <taxon>Leptonema</taxon>
    </lineage>
</organism>
<sequence length="106" mass="12324">MKHFLFICSQNRLRSPTAENIFSIENKIATLSAGVDRDAETIVSEEEILWADAIFVMENRHKAILKQRFPRILSNKKIVILNIPDEFEYMDPELITILKNKMSAFL</sequence>
<protein>
    <submittedName>
        <fullName evidence="1">Phosphotyrosine protein phosphatase</fullName>
    </submittedName>
</protein>
<evidence type="ECO:0000313" key="1">
    <source>
        <dbReference type="EMBL" id="KAB2929944.1"/>
    </source>
</evidence>
<dbReference type="PIRSF" id="PIRSF029416">
    <property type="entry name" value="UCP029416_PTP"/>
    <property type="match status" value="1"/>
</dbReference>
<name>A0A833LXJ1_9LEPT</name>
<dbReference type="EMBL" id="WBUI01000024">
    <property type="protein sequence ID" value="KAB2929944.1"/>
    <property type="molecule type" value="Genomic_DNA"/>
</dbReference>
<reference evidence="1 2" key="1">
    <citation type="submission" date="2019-10" db="EMBL/GenBank/DDBJ databases">
        <title>Extracellular Electron Transfer in a Candidatus Methanoperedens spp. Enrichment Culture.</title>
        <authorList>
            <person name="Berger S."/>
            <person name="Rangel Shaw D."/>
            <person name="Berben T."/>
            <person name="In 'T Zandt M."/>
            <person name="Frank J."/>
            <person name="Reimann J."/>
            <person name="Jetten M.S.M."/>
            <person name="Welte C.U."/>
        </authorList>
    </citation>
    <scope>NUCLEOTIDE SEQUENCE [LARGE SCALE GENOMIC DNA]</scope>
    <source>
        <strain evidence="1">SB12</strain>
    </source>
</reference>
<dbReference type="InterPro" id="IPR036196">
    <property type="entry name" value="Ptyr_pPase_sf"/>
</dbReference>
<dbReference type="AlphaFoldDB" id="A0A833LXJ1"/>
<proteinExistence type="predicted"/>
<comment type="caution">
    <text evidence="1">The sequence shown here is derived from an EMBL/GenBank/DDBJ whole genome shotgun (WGS) entry which is preliminary data.</text>
</comment>
<evidence type="ECO:0000313" key="2">
    <source>
        <dbReference type="Proteomes" id="UP000460298"/>
    </source>
</evidence>
<gene>
    <name evidence="1" type="ORF">F9K24_18095</name>
</gene>